<evidence type="ECO:0000313" key="1">
    <source>
        <dbReference type="EMBL" id="CUV65814.1"/>
    </source>
</evidence>
<dbReference type="EMBL" id="FAXN01000046">
    <property type="protein sequence ID" value="CUV65814.1"/>
    <property type="molecule type" value="Genomic_DNA"/>
</dbReference>
<name>A0A0S4XPY2_9BACT</name>
<accession>A0A0S4XPY2</accession>
<protein>
    <submittedName>
        <fullName evidence="1">Uncharacterized protein</fullName>
    </submittedName>
</protein>
<dbReference type="AlphaFoldDB" id="A0A0S4XPY2"/>
<reference evidence="1" key="1">
    <citation type="submission" date="2015-11" db="EMBL/GenBank/DDBJ databases">
        <authorList>
            <person name="Zhang Y."/>
            <person name="Guo Z."/>
        </authorList>
    </citation>
    <scope>NUCLEOTIDE SEQUENCE</scope>
    <source>
        <strain evidence="1">BN30871</strain>
    </source>
</reference>
<sequence>MKPLLVVVCCFVVIVVWWMNYSVFGTSSFDSKVWFAHQTDKSDVTCYRGGMAEDIRESMLNPKMTHKDIENILGTPDGGATKKEYRYILGMCSGIGMDYDDLHIYFDQTGHYEKSAIIQH</sequence>
<gene>
    <name evidence="1" type="ORF">BN3087_450044</name>
</gene>
<proteinExistence type="predicted"/>
<organism evidence="1">
    <name type="scientific">Sulfurovum sp. enrichment culture clone C5</name>
    <dbReference type="NCBI Taxonomy" id="497650"/>
    <lineage>
        <taxon>Bacteria</taxon>
        <taxon>Pseudomonadati</taxon>
        <taxon>Campylobacterota</taxon>
        <taxon>Epsilonproteobacteria</taxon>
        <taxon>Campylobacterales</taxon>
        <taxon>Sulfurovaceae</taxon>
        <taxon>Sulfurovum</taxon>
        <taxon>environmental samples</taxon>
    </lineage>
</organism>